<reference evidence="2" key="1">
    <citation type="submission" date="2019-04" db="EMBL/GenBank/DDBJ databases">
        <authorList>
            <person name="Melise S."/>
            <person name="Noan J."/>
            <person name="Okalmin O."/>
        </authorList>
    </citation>
    <scope>NUCLEOTIDE SEQUENCE</scope>
    <source>
        <strain evidence="2">FN9</strain>
    </source>
</reference>
<dbReference type="AlphaFoldDB" id="A0A4E9DJ83"/>
<dbReference type="EMBL" id="CAJPIJ010000068">
    <property type="protein sequence ID" value="CAG1965330.1"/>
    <property type="molecule type" value="Genomic_DNA"/>
</dbReference>
<gene>
    <name evidence="2" type="ORF">FUG_LOCUS356353</name>
    <name evidence="1" type="ORF">MDCFG202_LOCUS28823</name>
</gene>
<proteinExistence type="predicted"/>
<evidence type="ECO:0000313" key="1">
    <source>
        <dbReference type="EMBL" id="CAG1965330.1"/>
    </source>
</evidence>
<evidence type="ECO:0000313" key="2">
    <source>
        <dbReference type="EMBL" id="VIO60044.1"/>
    </source>
</evidence>
<name>A0A4E9DJ83_GIBZA</name>
<reference evidence="1" key="2">
    <citation type="submission" date="2021-03" db="EMBL/GenBank/DDBJ databases">
        <authorList>
            <person name="Alouane T."/>
            <person name="Langin T."/>
            <person name="Bonhomme L."/>
        </authorList>
    </citation>
    <scope>NUCLEOTIDE SEQUENCE</scope>
    <source>
        <strain evidence="1">MDC_Fg202</strain>
    </source>
</reference>
<protein>
    <submittedName>
        <fullName evidence="2">Uncharacterized protein</fullName>
    </submittedName>
</protein>
<sequence>MAFAIGIPNVRARLNQDKLREDDKLEETLGATKTTPKGSTKARMLNIENLEGFNTATREEEQVASSLRAIIDRRLTTRSHHSLSQRHATTLYSRTQHKKLQADLDKVISPYIEVMGCPGQVADLKREGSLNRGHGRAVDVMQMRGTDRNPSVMPPDQVDLPMPCPESYRDQVGLFIHS</sequence>
<dbReference type="Proteomes" id="UP000746612">
    <property type="component" value="Unassembled WGS sequence"/>
</dbReference>
<dbReference type="EMBL" id="CAAKMV010000141">
    <property type="protein sequence ID" value="VIO60044.1"/>
    <property type="molecule type" value="Genomic_DNA"/>
</dbReference>
<organism evidence="2">
    <name type="scientific">Gibberella zeae</name>
    <name type="common">Wheat head blight fungus</name>
    <name type="synonym">Fusarium graminearum</name>
    <dbReference type="NCBI Taxonomy" id="5518"/>
    <lineage>
        <taxon>Eukaryota</taxon>
        <taxon>Fungi</taxon>
        <taxon>Dikarya</taxon>
        <taxon>Ascomycota</taxon>
        <taxon>Pezizomycotina</taxon>
        <taxon>Sordariomycetes</taxon>
        <taxon>Hypocreomycetidae</taxon>
        <taxon>Hypocreales</taxon>
        <taxon>Nectriaceae</taxon>
        <taxon>Fusarium</taxon>
    </lineage>
</organism>
<accession>A0A4E9DJ83</accession>